<feature type="compositionally biased region" description="Gly residues" evidence="1">
    <location>
        <begin position="8"/>
        <end position="23"/>
    </location>
</feature>
<gene>
    <name evidence="2" type="ORF">Scani_18190</name>
</gene>
<evidence type="ECO:0000256" key="1">
    <source>
        <dbReference type="SAM" id="MobiDB-lite"/>
    </source>
</evidence>
<feature type="region of interest" description="Disordered" evidence="1">
    <location>
        <begin position="1"/>
        <end position="36"/>
    </location>
</feature>
<feature type="compositionally biased region" description="Low complexity" evidence="1">
    <location>
        <begin position="57"/>
        <end position="67"/>
    </location>
</feature>
<feature type="compositionally biased region" description="Basic and acidic residues" evidence="1">
    <location>
        <begin position="87"/>
        <end position="98"/>
    </location>
</feature>
<reference evidence="2 3" key="1">
    <citation type="submission" date="2019-12" db="EMBL/GenBank/DDBJ databases">
        <title>Whole genome shotgun sequence of Streptomyces caniferus NBRC 15389.</title>
        <authorList>
            <person name="Ichikawa N."/>
            <person name="Kimura A."/>
            <person name="Kitahashi Y."/>
            <person name="Komaki H."/>
            <person name="Tamura T."/>
        </authorList>
    </citation>
    <scope>NUCLEOTIDE SEQUENCE [LARGE SCALE GENOMIC DNA]</scope>
    <source>
        <strain evidence="2 3">NBRC 15389</strain>
    </source>
</reference>
<proteinExistence type="predicted"/>
<dbReference type="EMBL" id="BLIN01000003">
    <property type="protein sequence ID" value="GFE05551.1"/>
    <property type="molecule type" value="Genomic_DNA"/>
</dbReference>
<name>A0A640S502_9ACTN</name>
<evidence type="ECO:0000313" key="2">
    <source>
        <dbReference type="EMBL" id="GFE05551.1"/>
    </source>
</evidence>
<evidence type="ECO:0000313" key="3">
    <source>
        <dbReference type="Proteomes" id="UP000435837"/>
    </source>
</evidence>
<dbReference type="AlphaFoldDB" id="A0A640S502"/>
<accession>A0A640S502</accession>
<comment type="caution">
    <text evidence="2">The sequence shown here is derived from an EMBL/GenBank/DDBJ whole genome shotgun (WGS) entry which is preliminary data.</text>
</comment>
<protein>
    <submittedName>
        <fullName evidence="2">Uncharacterized protein</fullName>
    </submittedName>
</protein>
<organism evidence="2 3">
    <name type="scientific">Streptomyces caniferus</name>
    <dbReference type="NCBI Taxonomy" id="285557"/>
    <lineage>
        <taxon>Bacteria</taxon>
        <taxon>Bacillati</taxon>
        <taxon>Actinomycetota</taxon>
        <taxon>Actinomycetes</taxon>
        <taxon>Kitasatosporales</taxon>
        <taxon>Streptomycetaceae</taxon>
        <taxon>Streptomyces</taxon>
    </lineage>
</organism>
<dbReference type="Proteomes" id="UP000435837">
    <property type="component" value="Unassembled WGS sequence"/>
</dbReference>
<sequence length="108" mass="10639">MGAQDGQPGDGKGGHPGGSGFPGGLTAAGKAAREQGRFAQGDEKVVGEAGFAGGARAGVQGDPAGRRMVGGQGGVRVDRVVMAVDDHSDRPGRSERHGHGGVVVRRGG</sequence>
<feature type="region of interest" description="Disordered" evidence="1">
    <location>
        <begin position="54"/>
        <end position="73"/>
    </location>
</feature>
<feature type="region of interest" description="Disordered" evidence="1">
    <location>
        <begin position="87"/>
        <end position="108"/>
    </location>
</feature>